<dbReference type="EC" id="3.4.19.12" evidence="2"/>
<reference evidence="4" key="1">
    <citation type="submission" date="2020-11" db="EMBL/GenBank/DDBJ databases">
        <authorList>
            <person name="Tran Van P."/>
        </authorList>
    </citation>
    <scope>NUCLEOTIDE SEQUENCE</scope>
</reference>
<dbReference type="Gene3D" id="3.90.70.10">
    <property type="entry name" value="Cysteine proteinases"/>
    <property type="match status" value="1"/>
</dbReference>
<sequence length="147" mass="16822">PDVFPPRFNADLSRSQTCSSCKTRQKCTKSFTIQKFPQILVIHLKRFSPHERFRAKLSTTVEFPVNNLDMSSYAASSGKQCTYNLYGIANHSGTTYSGHYTAYCKHPYLNDWYEFNDARVSKVSRNSLVSGEAYLLFYELGGYSTRL</sequence>
<dbReference type="PANTHER" id="PTHR21646:SF23">
    <property type="entry name" value="UBIQUITIN CARBOXYL-TERMINAL HYDROLASE USP2"/>
    <property type="match status" value="1"/>
</dbReference>
<dbReference type="Proteomes" id="UP000677054">
    <property type="component" value="Unassembled WGS sequence"/>
</dbReference>
<dbReference type="PROSITE" id="PS50235">
    <property type="entry name" value="USP_3"/>
    <property type="match status" value="1"/>
</dbReference>
<dbReference type="OrthoDB" id="10009867at2759"/>
<accession>A0A7R8XL95</accession>
<dbReference type="GO" id="GO:0004843">
    <property type="term" value="F:cysteine-type deubiquitinase activity"/>
    <property type="evidence" value="ECO:0007669"/>
    <property type="project" value="UniProtKB-EC"/>
</dbReference>
<dbReference type="InterPro" id="IPR018200">
    <property type="entry name" value="USP_CS"/>
</dbReference>
<dbReference type="PROSITE" id="PS00973">
    <property type="entry name" value="USP_2"/>
    <property type="match status" value="1"/>
</dbReference>
<dbReference type="SUPFAM" id="SSF54001">
    <property type="entry name" value="Cysteine proteinases"/>
    <property type="match status" value="1"/>
</dbReference>
<evidence type="ECO:0000256" key="2">
    <source>
        <dbReference type="ARBA" id="ARBA00012759"/>
    </source>
</evidence>
<keyword evidence="5" id="KW-1185">Reference proteome</keyword>
<comment type="catalytic activity">
    <reaction evidence="1">
        <text>Thiol-dependent hydrolysis of ester, thioester, amide, peptide and isopeptide bonds formed by the C-terminal Gly of ubiquitin (a 76-residue protein attached to proteins as an intracellular targeting signal).</text>
        <dbReference type="EC" id="3.4.19.12"/>
    </reaction>
</comment>
<dbReference type="InterPro" id="IPR038765">
    <property type="entry name" value="Papain-like_cys_pep_sf"/>
</dbReference>
<dbReference type="InterPro" id="IPR028889">
    <property type="entry name" value="USP"/>
</dbReference>
<evidence type="ECO:0000256" key="1">
    <source>
        <dbReference type="ARBA" id="ARBA00000707"/>
    </source>
</evidence>
<dbReference type="PANTHER" id="PTHR21646">
    <property type="entry name" value="UBIQUITIN CARBOXYL-TERMINAL HYDROLASE"/>
    <property type="match status" value="1"/>
</dbReference>
<proteinExistence type="predicted"/>
<dbReference type="InterPro" id="IPR050185">
    <property type="entry name" value="Ub_carboxyl-term_hydrolase"/>
</dbReference>
<dbReference type="GO" id="GO:0016579">
    <property type="term" value="P:protein deubiquitination"/>
    <property type="evidence" value="ECO:0007669"/>
    <property type="project" value="InterPro"/>
</dbReference>
<dbReference type="AlphaFoldDB" id="A0A7R8XL95"/>
<name>A0A7R8XL95_9CRUS</name>
<dbReference type="EMBL" id="LR901724">
    <property type="protein sequence ID" value="CAD7249271.1"/>
    <property type="molecule type" value="Genomic_DNA"/>
</dbReference>
<evidence type="ECO:0000313" key="5">
    <source>
        <dbReference type="Proteomes" id="UP000677054"/>
    </source>
</evidence>
<protein>
    <recommendedName>
        <fullName evidence="2">ubiquitinyl hydrolase 1</fullName>
        <ecNumber evidence="2">3.4.19.12</ecNumber>
    </recommendedName>
</protein>
<evidence type="ECO:0000313" key="4">
    <source>
        <dbReference type="EMBL" id="CAD7249271.1"/>
    </source>
</evidence>
<dbReference type="EMBL" id="CAJPEV010002207">
    <property type="protein sequence ID" value="CAG0896116.1"/>
    <property type="molecule type" value="Genomic_DNA"/>
</dbReference>
<organism evidence="4">
    <name type="scientific">Darwinula stevensoni</name>
    <dbReference type="NCBI Taxonomy" id="69355"/>
    <lineage>
        <taxon>Eukaryota</taxon>
        <taxon>Metazoa</taxon>
        <taxon>Ecdysozoa</taxon>
        <taxon>Arthropoda</taxon>
        <taxon>Crustacea</taxon>
        <taxon>Oligostraca</taxon>
        <taxon>Ostracoda</taxon>
        <taxon>Podocopa</taxon>
        <taxon>Podocopida</taxon>
        <taxon>Darwinulocopina</taxon>
        <taxon>Darwinuloidea</taxon>
        <taxon>Darwinulidae</taxon>
        <taxon>Darwinula</taxon>
    </lineage>
</organism>
<gene>
    <name evidence="4" type="ORF">DSTB1V02_LOCUS9069</name>
</gene>
<feature type="non-terminal residue" evidence="4">
    <location>
        <position position="147"/>
    </location>
</feature>
<feature type="domain" description="USP" evidence="3">
    <location>
        <begin position="1"/>
        <end position="141"/>
    </location>
</feature>
<evidence type="ECO:0000259" key="3">
    <source>
        <dbReference type="PROSITE" id="PS50235"/>
    </source>
</evidence>
<dbReference type="InterPro" id="IPR001394">
    <property type="entry name" value="Peptidase_C19_UCH"/>
</dbReference>
<dbReference type="Pfam" id="PF00443">
    <property type="entry name" value="UCH"/>
    <property type="match status" value="1"/>
</dbReference>